<accession>A0ACC2JVI1</accession>
<keyword evidence="2" id="KW-1185">Reference proteome</keyword>
<sequence length="441" mass="47028">MTQQSVDSQAPAIPPVQTGTGPLKLRSACNRCHEQKLRCIRSVRTAPGVMLEPRDLAPAAVVSVLSDSAGCGWPPLPSIGMSGAEDPGHPDSDPGALLQLDLAELLATDSHQLCRPLSSYALDYDDNGVAHHTMPVHQDAMGDEAVNYLSPSLLTPSQVIPDHNNEPGNGLVGSSFTCTARRLTSLNSALYECASKLPSIKPSLTGSVGIGDTPRVMNGRAREAALLALDEVFHATTEFINIMKDLLPTSEIRTLTTVTSVTPNCHYFIPEVSTAAPLLEHSPRALLESSLIDPFPHLDEATIFLFLSCHCRLIDIYESIFQAMQRCIAGSHAASHSTGGIILPQLRIGGVGGVSSPALRVDFNGPRLPPATISMYMALITTLSAQLWAQVREALARGTGCHGLGNQASLTNPVISDATWDIAMQRTDDMSQTITAVQHLL</sequence>
<gene>
    <name evidence="1" type="ORF">O1611_g2139</name>
</gene>
<evidence type="ECO:0000313" key="2">
    <source>
        <dbReference type="Proteomes" id="UP001153332"/>
    </source>
</evidence>
<reference evidence="1" key="1">
    <citation type="submission" date="2022-12" db="EMBL/GenBank/DDBJ databases">
        <title>Genome Sequence of Lasiodiplodia mahajangana.</title>
        <authorList>
            <person name="Buettner E."/>
        </authorList>
    </citation>
    <scope>NUCLEOTIDE SEQUENCE</scope>
    <source>
        <strain evidence="1">VT137</strain>
    </source>
</reference>
<comment type="caution">
    <text evidence="1">The sequence shown here is derived from an EMBL/GenBank/DDBJ whole genome shotgun (WGS) entry which is preliminary data.</text>
</comment>
<organism evidence="1 2">
    <name type="scientific">Lasiodiplodia mahajangana</name>
    <dbReference type="NCBI Taxonomy" id="1108764"/>
    <lineage>
        <taxon>Eukaryota</taxon>
        <taxon>Fungi</taxon>
        <taxon>Dikarya</taxon>
        <taxon>Ascomycota</taxon>
        <taxon>Pezizomycotina</taxon>
        <taxon>Dothideomycetes</taxon>
        <taxon>Dothideomycetes incertae sedis</taxon>
        <taxon>Botryosphaeriales</taxon>
        <taxon>Botryosphaeriaceae</taxon>
        <taxon>Lasiodiplodia</taxon>
    </lineage>
</organism>
<dbReference type="Proteomes" id="UP001153332">
    <property type="component" value="Unassembled WGS sequence"/>
</dbReference>
<name>A0ACC2JVI1_9PEZI</name>
<evidence type="ECO:0000313" key="1">
    <source>
        <dbReference type="EMBL" id="KAJ8131490.1"/>
    </source>
</evidence>
<proteinExistence type="predicted"/>
<protein>
    <submittedName>
        <fullName evidence="1">Uncharacterized protein</fullName>
    </submittedName>
</protein>
<dbReference type="EMBL" id="JAPUUL010000282">
    <property type="protein sequence ID" value="KAJ8131490.1"/>
    <property type="molecule type" value="Genomic_DNA"/>
</dbReference>